<keyword evidence="2" id="KW-1185">Reference proteome</keyword>
<sequence>MQACIDMCLAFGSSPSAGMYGRLVDMEVEIFRSQEYNTSRQQWNMQIALAGLQYSGSRVFFKGITHEDGSFEEFNKDC</sequence>
<gene>
    <name evidence="1" type="ORF">M404DRAFT_35348</name>
</gene>
<protein>
    <submittedName>
        <fullName evidence="1">Uncharacterized protein</fullName>
    </submittedName>
</protein>
<dbReference type="InParanoid" id="A0A0C3J8W5"/>
<dbReference type="EMBL" id="KN832112">
    <property type="protein sequence ID" value="KIN94141.1"/>
    <property type="molecule type" value="Genomic_DNA"/>
</dbReference>
<reference evidence="2" key="2">
    <citation type="submission" date="2015-01" db="EMBL/GenBank/DDBJ databases">
        <title>Evolutionary Origins and Diversification of the Mycorrhizal Mutualists.</title>
        <authorList>
            <consortium name="DOE Joint Genome Institute"/>
            <consortium name="Mycorrhizal Genomics Consortium"/>
            <person name="Kohler A."/>
            <person name="Kuo A."/>
            <person name="Nagy L.G."/>
            <person name="Floudas D."/>
            <person name="Copeland A."/>
            <person name="Barry K.W."/>
            <person name="Cichocki N."/>
            <person name="Veneault-Fourrey C."/>
            <person name="LaButti K."/>
            <person name="Lindquist E.A."/>
            <person name="Lipzen A."/>
            <person name="Lundell T."/>
            <person name="Morin E."/>
            <person name="Murat C."/>
            <person name="Riley R."/>
            <person name="Ohm R."/>
            <person name="Sun H."/>
            <person name="Tunlid A."/>
            <person name="Henrissat B."/>
            <person name="Grigoriev I.V."/>
            <person name="Hibbett D.S."/>
            <person name="Martin F."/>
        </authorList>
    </citation>
    <scope>NUCLEOTIDE SEQUENCE [LARGE SCALE GENOMIC DNA]</scope>
    <source>
        <strain evidence="2">Marx 270</strain>
    </source>
</reference>
<dbReference type="AlphaFoldDB" id="A0A0C3J8W5"/>
<proteinExistence type="predicted"/>
<dbReference type="Proteomes" id="UP000054217">
    <property type="component" value="Unassembled WGS sequence"/>
</dbReference>
<name>A0A0C3J8W5_PISTI</name>
<organism evidence="1 2">
    <name type="scientific">Pisolithus tinctorius Marx 270</name>
    <dbReference type="NCBI Taxonomy" id="870435"/>
    <lineage>
        <taxon>Eukaryota</taxon>
        <taxon>Fungi</taxon>
        <taxon>Dikarya</taxon>
        <taxon>Basidiomycota</taxon>
        <taxon>Agaricomycotina</taxon>
        <taxon>Agaricomycetes</taxon>
        <taxon>Agaricomycetidae</taxon>
        <taxon>Boletales</taxon>
        <taxon>Sclerodermatineae</taxon>
        <taxon>Pisolithaceae</taxon>
        <taxon>Pisolithus</taxon>
    </lineage>
</organism>
<reference evidence="1 2" key="1">
    <citation type="submission" date="2014-04" db="EMBL/GenBank/DDBJ databases">
        <authorList>
            <consortium name="DOE Joint Genome Institute"/>
            <person name="Kuo A."/>
            <person name="Kohler A."/>
            <person name="Costa M.D."/>
            <person name="Nagy L.G."/>
            <person name="Floudas D."/>
            <person name="Copeland A."/>
            <person name="Barry K.W."/>
            <person name="Cichocki N."/>
            <person name="Veneault-Fourrey C."/>
            <person name="LaButti K."/>
            <person name="Lindquist E.A."/>
            <person name="Lipzen A."/>
            <person name="Lundell T."/>
            <person name="Morin E."/>
            <person name="Murat C."/>
            <person name="Sun H."/>
            <person name="Tunlid A."/>
            <person name="Henrissat B."/>
            <person name="Grigoriev I.V."/>
            <person name="Hibbett D.S."/>
            <person name="Martin F."/>
            <person name="Nordberg H.P."/>
            <person name="Cantor M.N."/>
            <person name="Hua S.X."/>
        </authorList>
    </citation>
    <scope>NUCLEOTIDE SEQUENCE [LARGE SCALE GENOMIC DNA]</scope>
    <source>
        <strain evidence="1 2">Marx 270</strain>
    </source>
</reference>
<dbReference type="HOGENOM" id="CLU_2622975_0_0_1"/>
<evidence type="ECO:0000313" key="1">
    <source>
        <dbReference type="EMBL" id="KIN94141.1"/>
    </source>
</evidence>
<evidence type="ECO:0000313" key="2">
    <source>
        <dbReference type="Proteomes" id="UP000054217"/>
    </source>
</evidence>
<accession>A0A0C3J8W5</accession>